<dbReference type="EMBL" id="JACTNG010000018">
    <property type="protein sequence ID" value="MBO1081700.1"/>
    <property type="molecule type" value="Genomic_DNA"/>
</dbReference>
<comment type="caution">
    <text evidence="1">The sequence shown here is derived from an EMBL/GenBank/DDBJ whole genome shotgun (WGS) entry which is preliminary data.</text>
</comment>
<sequence>MPAIAAATMASVAWPGGPARATPPAASAACGDLLAEAKRKPAGLVFIGCMALRGRQVQSLRASH</sequence>
<evidence type="ECO:0008006" key="3">
    <source>
        <dbReference type="Google" id="ProtNLM"/>
    </source>
</evidence>
<organism evidence="1 2">
    <name type="scientific">Roseomonas haemaphysalidis</name>
    <dbReference type="NCBI Taxonomy" id="2768162"/>
    <lineage>
        <taxon>Bacteria</taxon>
        <taxon>Pseudomonadati</taxon>
        <taxon>Pseudomonadota</taxon>
        <taxon>Alphaproteobacteria</taxon>
        <taxon>Acetobacterales</taxon>
        <taxon>Roseomonadaceae</taxon>
        <taxon>Roseomonas</taxon>
    </lineage>
</organism>
<proteinExistence type="predicted"/>
<keyword evidence="2" id="KW-1185">Reference proteome</keyword>
<protein>
    <recommendedName>
        <fullName evidence="3">Secreted protein</fullName>
    </recommendedName>
</protein>
<name>A0ABS3KW44_9PROT</name>
<accession>A0ABS3KW44</accession>
<reference evidence="1 2" key="1">
    <citation type="submission" date="2020-09" db="EMBL/GenBank/DDBJ databases">
        <title>Roseomonas.</title>
        <authorList>
            <person name="Zhu W."/>
        </authorList>
    </citation>
    <scope>NUCLEOTIDE SEQUENCE [LARGE SCALE GENOMIC DNA]</scope>
    <source>
        <strain evidence="1 2">573</strain>
    </source>
</reference>
<evidence type="ECO:0000313" key="2">
    <source>
        <dbReference type="Proteomes" id="UP001518989"/>
    </source>
</evidence>
<gene>
    <name evidence="1" type="ORF">IAI61_21950</name>
</gene>
<dbReference type="Proteomes" id="UP001518989">
    <property type="component" value="Unassembled WGS sequence"/>
</dbReference>
<evidence type="ECO:0000313" key="1">
    <source>
        <dbReference type="EMBL" id="MBO1081700.1"/>
    </source>
</evidence>
<dbReference type="RefSeq" id="WP_207419883.1">
    <property type="nucleotide sequence ID" value="NZ_CP061181.1"/>
</dbReference>